<name>A0A6A5ZKA6_9PLEO</name>
<dbReference type="EMBL" id="ML977315">
    <property type="protein sequence ID" value="KAF2119444.1"/>
    <property type="molecule type" value="Genomic_DNA"/>
</dbReference>
<evidence type="ECO:0000256" key="1">
    <source>
        <dbReference type="SAM" id="MobiDB-lite"/>
    </source>
</evidence>
<dbReference type="AlphaFoldDB" id="A0A6A5ZKA6"/>
<feature type="compositionally biased region" description="Polar residues" evidence="1">
    <location>
        <begin position="27"/>
        <end position="48"/>
    </location>
</feature>
<reference evidence="3" key="1">
    <citation type="journal article" date="2020" name="Stud. Mycol.">
        <title>101 Dothideomycetes genomes: a test case for predicting lifestyles and emergence of pathogens.</title>
        <authorList>
            <person name="Haridas S."/>
            <person name="Albert R."/>
            <person name="Binder M."/>
            <person name="Bloem J."/>
            <person name="Labutti K."/>
            <person name="Salamov A."/>
            <person name="Andreopoulos B."/>
            <person name="Baker S."/>
            <person name="Barry K."/>
            <person name="Bills G."/>
            <person name="Bluhm B."/>
            <person name="Cannon C."/>
            <person name="Castanera R."/>
            <person name="Culley D."/>
            <person name="Daum C."/>
            <person name="Ezra D."/>
            <person name="Gonzalez J."/>
            <person name="Henrissat B."/>
            <person name="Kuo A."/>
            <person name="Liang C."/>
            <person name="Lipzen A."/>
            <person name="Lutzoni F."/>
            <person name="Magnuson J."/>
            <person name="Mondo S."/>
            <person name="Nolan M."/>
            <person name="Ohm R."/>
            <person name="Pangilinan J."/>
            <person name="Park H.-J."/>
            <person name="Ramirez L."/>
            <person name="Alfaro M."/>
            <person name="Sun H."/>
            <person name="Tritt A."/>
            <person name="Yoshinaga Y."/>
            <person name="Zwiers L.-H."/>
            <person name="Turgeon B."/>
            <person name="Goodwin S."/>
            <person name="Spatafora J."/>
            <person name="Crous P."/>
            <person name="Grigoriev I."/>
        </authorList>
    </citation>
    <scope>NUCLEOTIDE SEQUENCE</scope>
    <source>
        <strain evidence="3">CBS 627.86</strain>
    </source>
</reference>
<protein>
    <recommendedName>
        <fullName evidence="5">Prokaryotic phospholipase A2-domain-containing protein</fullName>
    </recommendedName>
</protein>
<feature type="region of interest" description="Disordered" evidence="1">
    <location>
        <begin position="26"/>
        <end position="50"/>
    </location>
</feature>
<proteinExistence type="predicted"/>
<gene>
    <name evidence="3" type="ORF">BDV96DRAFT_684038</name>
</gene>
<feature type="signal peptide" evidence="2">
    <location>
        <begin position="1"/>
        <end position="21"/>
    </location>
</feature>
<evidence type="ECO:0000313" key="3">
    <source>
        <dbReference type="EMBL" id="KAF2119444.1"/>
    </source>
</evidence>
<sequence>MRLLKCLALNAILGFTAITFAHPVTEASPTNTSAPTKPFVNETSSLDGPTTLTAPTTTLQARNHHHDNPDGVFYPETKTICLTQTGTHYRAQKFCHTPFTSFWQSHAYFAYKAEFDDYRAANKDRAHDGKFVEKKVCKSFAQKWRVEGCAYGRSEGEFYCCEVRRVRGRDGERNEVGGT</sequence>
<dbReference type="Proteomes" id="UP000799770">
    <property type="component" value="Unassembled WGS sequence"/>
</dbReference>
<evidence type="ECO:0000256" key="2">
    <source>
        <dbReference type="SAM" id="SignalP"/>
    </source>
</evidence>
<keyword evidence="2" id="KW-0732">Signal</keyword>
<evidence type="ECO:0008006" key="5">
    <source>
        <dbReference type="Google" id="ProtNLM"/>
    </source>
</evidence>
<organism evidence="3 4">
    <name type="scientific">Lophiotrema nucula</name>
    <dbReference type="NCBI Taxonomy" id="690887"/>
    <lineage>
        <taxon>Eukaryota</taxon>
        <taxon>Fungi</taxon>
        <taxon>Dikarya</taxon>
        <taxon>Ascomycota</taxon>
        <taxon>Pezizomycotina</taxon>
        <taxon>Dothideomycetes</taxon>
        <taxon>Pleosporomycetidae</taxon>
        <taxon>Pleosporales</taxon>
        <taxon>Lophiotremataceae</taxon>
        <taxon>Lophiotrema</taxon>
    </lineage>
</organism>
<feature type="chain" id="PRO_5025495929" description="Prokaryotic phospholipase A2-domain-containing protein" evidence="2">
    <location>
        <begin position="22"/>
        <end position="179"/>
    </location>
</feature>
<evidence type="ECO:0000313" key="4">
    <source>
        <dbReference type="Proteomes" id="UP000799770"/>
    </source>
</evidence>
<keyword evidence="4" id="KW-1185">Reference proteome</keyword>
<accession>A0A6A5ZKA6</accession>